<evidence type="ECO:0000256" key="2">
    <source>
        <dbReference type="SAM" id="Phobius"/>
    </source>
</evidence>
<feature type="region of interest" description="Disordered" evidence="1">
    <location>
        <begin position="1"/>
        <end position="20"/>
    </location>
</feature>
<dbReference type="EnsemblPlants" id="OBART05G08350.1">
    <property type="protein sequence ID" value="OBART05G08350.1"/>
    <property type="gene ID" value="OBART05G08350"/>
</dbReference>
<dbReference type="PaxDb" id="65489-OBART05G08350.1"/>
<feature type="compositionally biased region" description="Polar residues" evidence="1">
    <location>
        <begin position="11"/>
        <end position="20"/>
    </location>
</feature>
<keyword evidence="2" id="KW-0472">Membrane</keyword>
<feature type="transmembrane region" description="Helical" evidence="2">
    <location>
        <begin position="55"/>
        <end position="81"/>
    </location>
</feature>
<dbReference type="AlphaFoldDB" id="A0A0D3G4W0"/>
<dbReference type="PANTHER" id="PTHR33115:SF56">
    <property type="entry name" value="OS05G0239400 PROTEIN"/>
    <property type="match status" value="1"/>
</dbReference>
<dbReference type="Proteomes" id="UP000026960">
    <property type="component" value="Chromosome 5"/>
</dbReference>
<sequence length="83" mass="8914">MNNRRSELGGSATQSVPRTWSQRSDLTINDVAITQAVIGKLVTGVGYLSLTWSTVVLLGGFVSTVPINEFWFLTAISLVLAST</sequence>
<accession>A0A0D3G4W0</accession>
<dbReference type="Gramene" id="OBART05G08350.1">
    <property type="protein sequence ID" value="OBART05G08350.1"/>
    <property type="gene ID" value="OBART05G08350"/>
</dbReference>
<keyword evidence="4" id="KW-1185">Reference proteome</keyword>
<organism evidence="3">
    <name type="scientific">Oryza barthii</name>
    <dbReference type="NCBI Taxonomy" id="65489"/>
    <lineage>
        <taxon>Eukaryota</taxon>
        <taxon>Viridiplantae</taxon>
        <taxon>Streptophyta</taxon>
        <taxon>Embryophyta</taxon>
        <taxon>Tracheophyta</taxon>
        <taxon>Spermatophyta</taxon>
        <taxon>Magnoliopsida</taxon>
        <taxon>Liliopsida</taxon>
        <taxon>Poales</taxon>
        <taxon>Poaceae</taxon>
        <taxon>BOP clade</taxon>
        <taxon>Oryzoideae</taxon>
        <taxon>Oryzeae</taxon>
        <taxon>Oryzinae</taxon>
        <taxon>Oryza</taxon>
    </lineage>
</organism>
<evidence type="ECO:0000313" key="4">
    <source>
        <dbReference type="Proteomes" id="UP000026960"/>
    </source>
</evidence>
<dbReference type="STRING" id="65489.A0A0D3G4W0"/>
<proteinExistence type="predicted"/>
<evidence type="ECO:0000313" key="3">
    <source>
        <dbReference type="EnsemblPlants" id="OBART05G08350.1"/>
    </source>
</evidence>
<dbReference type="PANTHER" id="PTHR33115">
    <property type="entry name" value="ARM REPEAT SUPERFAMILY PROTEIN"/>
    <property type="match status" value="1"/>
</dbReference>
<keyword evidence="2" id="KW-0812">Transmembrane</keyword>
<protein>
    <submittedName>
        <fullName evidence="3">Uncharacterized protein</fullName>
    </submittedName>
</protein>
<name>A0A0D3G4W0_9ORYZ</name>
<keyword evidence="2" id="KW-1133">Transmembrane helix</keyword>
<reference evidence="3" key="2">
    <citation type="submission" date="2015-03" db="UniProtKB">
        <authorList>
            <consortium name="EnsemblPlants"/>
        </authorList>
    </citation>
    <scope>IDENTIFICATION</scope>
</reference>
<reference evidence="3" key="1">
    <citation type="journal article" date="2009" name="Rice">
        <title>De Novo Next Generation Sequencing of Plant Genomes.</title>
        <authorList>
            <person name="Rounsley S."/>
            <person name="Marri P.R."/>
            <person name="Yu Y."/>
            <person name="He R."/>
            <person name="Sisneros N."/>
            <person name="Goicoechea J.L."/>
            <person name="Lee S.J."/>
            <person name="Angelova A."/>
            <person name="Kudrna D."/>
            <person name="Luo M."/>
            <person name="Affourtit J."/>
            <person name="Desany B."/>
            <person name="Knight J."/>
            <person name="Niazi F."/>
            <person name="Egholm M."/>
            <person name="Wing R.A."/>
        </authorList>
    </citation>
    <scope>NUCLEOTIDE SEQUENCE [LARGE SCALE GENOMIC DNA]</scope>
    <source>
        <strain evidence="3">cv. IRGC 105608</strain>
    </source>
</reference>
<dbReference type="HOGENOM" id="CLU_161660_2_1_1"/>
<evidence type="ECO:0000256" key="1">
    <source>
        <dbReference type="SAM" id="MobiDB-lite"/>
    </source>
</evidence>